<evidence type="ECO:0000256" key="1">
    <source>
        <dbReference type="SAM" id="MobiDB-lite"/>
    </source>
</evidence>
<dbReference type="AlphaFoldDB" id="A0AAX4IRQ5"/>
<protein>
    <submittedName>
        <fullName evidence="2">Uncharacterized protein</fullName>
    </submittedName>
</protein>
<name>A0AAX4IRQ5_9PEZI</name>
<dbReference type="KEGG" id="cdet:87947362"/>
<proteinExistence type="predicted"/>
<feature type="compositionally biased region" description="Low complexity" evidence="1">
    <location>
        <begin position="69"/>
        <end position="79"/>
    </location>
</feature>
<feature type="region of interest" description="Disordered" evidence="1">
    <location>
        <begin position="61"/>
        <end position="80"/>
    </location>
</feature>
<evidence type="ECO:0000313" key="2">
    <source>
        <dbReference type="EMBL" id="WQF85848.1"/>
    </source>
</evidence>
<organism evidence="2 3">
    <name type="scientific">Colletotrichum destructivum</name>
    <dbReference type="NCBI Taxonomy" id="34406"/>
    <lineage>
        <taxon>Eukaryota</taxon>
        <taxon>Fungi</taxon>
        <taxon>Dikarya</taxon>
        <taxon>Ascomycota</taxon>
        <taxon>Pezizomycotina</taxon>
        <taxon>Sordariomycetes</taxon>
        <taxon>Hypocreomycetidae</taxon>
        <taxon>Glomerellales</taxon>
        <taxon>Glomerellaceae</taxon>
        <taxon>Colletotrichum</taxon>
        <taxon>Colletotrichum destructivum species complex</taxon>
    </lineage>
</organism>
<keyword evidence="3" id="KW-1185">Reference proteome</keyword>
<sequence length="216" mass="24196">MGRLFFPRRPLRPINRILRYRLVIRHAVCTSLDREPSLMHPQVSPGFGNCNAAVPVLPPVATPKPGDPSPDCSPGGTSDHCGAGCQPPSALVLQDRAACPPTAAVVRTATRARGPSSGVLLLVQRLLRQDDRPLRRRLPVELWNLQQRLRQHLDRRGREAVCWVEFRELLFERGLLRKQCCPLRMSGQLLSVHVLFAVVNYAQSEKILSQCFTCLE</sequence>
<accession>A0AAX4IRQ5</accession>
<gene>
    <name evidence="2" type="ORF">CDEST_10862</name>
</gene>
<dbReference type="GeneID" id="87947362"/>
<reference evidence="3" key="1">
    <citation type="journal article" date="2023" name="bioRxiv">
        <title>Complete genome of the Medicago anthracnose fungus, Colletotrichum destructivum, reveals a mini-chromosome-like region within a core chromosome.</title>
        <authorList>
            <person name="Lapalu N."/>
            <person name="Simon A."/>
            <person name="Lu A."/>
            <person name="Plaumann P.-L."/>
            <person name="Amselem J."/>
            <person name="Pigne S."/>
            <person name="Auger A."/>
            <person name="Koch C."/>
            <person name="Dallery J.-F."/>
            <person name="O'Connell R.J."/>
        </authorList>
    </citation>
    <scope>NUCLEOTIDE SEQUENCE [LARGE SCALE GENOMIC DNA]</scope>
    <source>
        <strain evidence="3">CBS 520.97</strain>
    </source>
</reference>
<dbReference type="RefSeq" id="XP_062783069.1">
    <property type="nucleotide sequence ID" value="XM_062927018.1"/>
</dbReference>
<evidence type="ECO:0000313" key="3">
    <source>
        <dbReference type="Proteomes" id="UP001322277"/>
    </source>
</evidence>
<dbReference type="EMBL" id="CP137311">
    <property type="protein sequence ID" value="WQF85848.1"/>
    <property type="molecule type" value="Genomic_DNA"/>
</dbReference>
<dbReference type="Proteomes" id="UP001322277">
    <property type="component" value="Chromosome 7"/>
</dbReference>